<dbReference type="FunCoup" id="A0A0G4GN80">
    <property type="interactions" value="35"/>
</dbReference>
<dbReference type="VEuPathDB" id="CryptoDB:Vbra_22814"/>
<accession>A0A0G4GN80</accession>
<dbReference type="STRING" id="1169540.A0A0G4GN80"/>
<feature type="compositionally biased region" description="Pro residues" evidence="1">
    <location>
        <begin position="1"/>
        <end position="10"/>
    </location>
</feature>
<dbReference type="InterPro" id="IPR000198">
    <property type="entry name" value="RhoGAP_dom"/>
</dbReference>
<feature type="domain" description="Rho-GAP" evidence="3">
    <location>
        <begin position="211"/>
        <end position="407"/>
    </location>
</feature>
<evidence type="ECO:0008006" key="6">
    <source>
        <dbReference type="Google" id="ProtNLM"/>
    </source>
</evidence>
<dbReference type="InterPro" id="IPR036865">
    <property type="entry name" value="CRAL-TRIO_dom_sf"/>
</dbReference>
<gene>
    <name evidence="4" type="ORF">Vbra_22814</name>
</gene>
<dbReference type="SMART" id="SM00324">
    <property type="entry name" value="RhoGAP"/>
    <property type="match status" value="1"/>
</dbReference>
<name>A0A0G4GN80_VITBC</name>
<dbReference type="PhylomeDB" id="A0A0G4GN80"/>
<dbReference type="PROSITE" id="PS50191">
    <property type="entry name" value="CRAL_TRIO"/>
    <property type="match status" value="1"/>
</dbReference>
<dbReference type="InterPro" id="IPR001251">
    <property type="entry name" value="CRAL-TRIO_dom"/>
</dbReference>
<evidence type="ECO:0000313" key="5">
    <source>
        <dbReference type="Proteomes" id="UP000041254"/>
    </source>
</evidence>
<dbReference type="Pfam" id="PF13716">
    <property type="entry name" value="CRAL_TRIO_2"/>
    <property type="match status" value="1"/>
</dbReference>
<protein>
    <recommendedName>
        <fullName evidence="6">Rho-GAP domain-containing protein</fullName>
    </recommendedName>
</protein>
<dbReference type="SMART" id="SM00516">
    <property type="entry name" value="SEC14"/>
    <property type="match status" value="1"/>
</dbReference>
<dbReference type="CDD" id="cd00170">
    <property type="entry name" value="SEC14"/>
    <property type="match status" value="1"/>
</dbReference>
<evidence type="ECO:0000313" key="4">
    <source>
        <dbReference type="EMBL" id="CEM31648.1"/>
    </source>
</evidence>
<evidence type="ECO:0000256" key="1">
    <source>
        <dbReference type="SAM" id="MobiDB-lite"/>
    </source>
</evidence>
<feature type="compositionally biased region" description="Basic and acidic residues" evidence="1">
    <location>
        <begin position="436"/>
        <end position="450"/>
    </location>
</feature>
<keyword evidence="5" id="KW-1185">Reference proteome</keyword>
<evidence type="ECO:0000259" key="2">
    <source>
        <dbReference type="PROSITE" id="PS50191"/>
    </source>
</evidence>
<dbReference type="GO" id="GO:0007264">
    <property type="term" value="P:small GTPase-mediated signal transduction"/>
    <property type="evidence" value="ECO:0007669"/>
    <property type="project" value="TreeGrafter"/>
</dbReference>
<dbReference type="InterPro" id="IPR008936">
    <property type="entry name" value="Rho_GTPase_activation_prot"/>
</dbReference>
<dbReference type="EMBL" id="CDMY01000732">
    <property type="protein sequence ID" value="CEM31648.1"/>
    <property type="molecule type" value="Genomic_DNA"/>
</dbReference>
<dbReference type="Gene3D" id="1.10.555.10">
    <property type="entry name" value="Rho GTPase activation protein"/>
    <property type="match status" value="1"/>
</dbReference>
<dbReference type="Gene3D" id="3.40.525.10">
    <property type="entry name" value="CRAL-TRIO lipid binding domain"/>
    <property type="match status" value="1"/>
</dbReference>
<dbReference type="PANTHER" id="PTHR45808">
    <property type="entry name" value="RHO GTPASE-ACTIVATING PROTEIN 68F"/>
    <property type="match status" value="1"/>
</dbReference>
<feature type="region of interest" description="Disordered" evidence="1">
    <location>
        <begin position="1"/>
        <end position="28"/>
    </location>
</feature>
<proteinExistence type="predicted"/>
<dbReference type="PROSITE" id="PS50238">
    <property type="entry name" value="RHOGAP"/>
    <property type="match status" value="1"/>
</dbReference>
<feature type="domain" description="CRAL-TRIO" evidence="2">
    <location>
        <begin position="40"/>
        <end position="208"/>
    </location>
</feature>
<organism evidence="4 5">
    <name type="scientific">Vitrella brassicaformis (strain CCMP3155)</name>
    <dbReference type="NCBI Taxonomy" id="1169540"/>
    <lineage>
        <taxon>Eukaryota</taxon>
        <taxon>Sar</taxon>
        <taxon>Alveolata</taxon>
        <taxon>Colpodellida</taxon>
        <taxon>Vitrellaceae</taxon>
        <taxon>Vitrella</taxon>
    </lineage>
</organism>
<dbReference type="InParanoid" id="A0A0G4GN80"/>
<dbReference type="Proteomes" id="UP000041254">
    <property type="component" value="Unassembled WGS sequence"/>
</dbReference>
<dbReference type="PANTHER" id="PTHR45808:SF2">
    <property type="entry name" value="RHO GTPASE-ACTIVATING PROTEIN 68F"/>
    <property type="match status" value="1"/>
</dbReference>
<feature type="region of interest" description="Disordered" evidence="1">
    <location>
        <begin position="417"/>
        <end position="450"/>
    </location>
</feature>
<feature type="compositionally biased region" description="Basic and acidic residues" evidence="1">
    <location>
        <begin position="417"/>
        <end position="427"/>
    </location>
</feature>
<dbReference type="GO" id="GO:0005737">
    <property type="term" value="C:cytoplasm"/>
    <property type="evidence" value="ECO:0007669"/>
    <property type="project" value="TreeGrafter"/>
</dbReference>
<dbReference type="OMA" id="SHNPDCD"/>
<dbReference type="CDD" id="cd00159">
    <property type="entry name" value="RhoGAP"/>
    <property type="match status" value="1"/>
</dbReference>
<dbReference type="AlphaFoldDB" id="A0A0G4GN80"/>
<reference evidence="4 5" key="1">
    <citation type="submission" date="2014-11" db="EMBL/GenBank/DDBJ databases">
        <authorList>
            <person name="Zhu J."/>
            <person name="Qi W."/>
            <person name="Song R."/>
        </authorList>
    </citation>
    <scope>NUCLEOTIDE SEQUENCE [LARGE SCALE GENOMIC DNA]</scope>
</reference>
<dbReference type="SUPFAM" id="SSF52087">
    <property type="entry name" value="CRAL/TRIO domain"/>
    <property type="match status" value="1"/>
</dbReference>
<sequence length="573" mass="64613">MPRDGGPPPARLETPFGPMPNSEQERAVEEQYRELLIEAQREDFEDFDQDRLLRRVSTDDLGRPVVMLIGGVLSPDVEELERAFLYVVKTLDGVVDRPYVVVYCHTHVNWLSPSLYSFIQSCHTSLPRKYRKNLTQLYVVHATLTFRTLMNFATAFVSSKFFHKIEYIERLGELSYVTGLPAAQLQRLFPYSIQRYEAELHGVTPLRLFGTPLEVLADHLGVDTDGCSQVPEPIVRLVNALSDLDSLKTRRLFFLQSDSAPLYSVVRELEEGVMLPDMDEVCAVAVAFKLFLNSLPEPLLTFNAFTTLERLKDEHSPYVPREVLSGAVRQLLMDAPPINFGTVKFLLGLLSRVANCARFNEMSIKKLAEVFAPAFFRPADMTPEASDVIQVANEAMAVLLADQRSLLADVEISMRSGEGRETAEGERRHRSRAKERKRETSADARRTRDSEAGVINRDVSAVSVKTEYIETVLSHIDAFRRQLVDYARDLRSLISTGDSLAEFADMTAAQMRQIEEELSRVRFPPAVEERVARHRRPLRDSSVSERVEGGVVTLADGKRVTEADLALSVHGLI</sequence>
<dbReference type="SUPFAM" id="SSF48350">
    <property type="entry name" value="GTPase activation domain, GAP"/>
    <property type="match status" value="1"/>
</dbReference>
<evidence type="ECO:0000259" key="3">
    <source>
        <dbReference type="PROSITE" id="PS50238"/>
    </source>
</evidence>
<dbReference type="OrthoDB" id="19923at2759"/>
<dbReference type="GO" id="GO:0005096">
    <property type="term" value="F:GTPase activator activity"/>
    <property type="evidence" value="ECO:0007669"/>
    <property type="project" value="TreeGrafter"/>
</dbReference>
<dbReference type="Pfam" id="PF00620">
    <property type="entry name" value="RhoGAP"/>
    <property type="match status" value="1"/>
</dbReference>